<protein>
    <recommendedName>
        <fullName evidence="3">ABC transporter substrate-binding protein</fullName>
    </recommendedName>
</protein>
<evidence type="ECO:0000313" key="1">
    <source>
        <dbReference type="EMBL" id="MBL7255800.1"/>
    </source>
</evidence>
<accession>A0ABS1VMC2</accession>
<name>A0ABS1VMC2_9ACTN</name>
<dbReference type="RefSeq" id="WP_202992305.1">
    <property type="nucleotide sequence ID" value="NZ_JAENHO010000004.1"/>
</dbReference>
<keyword evidence="2" id="KW-1185">Reference proteome</keyword>
<sequence>MFPVHGLVGSEKLSFFEDPAVRDAFKKHGLAVTVETAGSRTMACDSDLPAYDFAFPGSEGAAAEVLAKQGIVGKPTPVFSSPLVVATYREVARALPAGVVSADLRTFDVARYLQDVEGAGKRWRDLGLSAPYPVFQRAVLLSTRLDTSNSAELLLALGSYAANGGKPIQSADPGEVTERMKSLFRAQGSTGLTSEEPFDQYFSAEGYQLPMQVVYEAQFLDAIRADADGLVTRVTAIDGTEVTLERIMLYPRQSVSSTHAVAALKPRGADVATLLATDPELRKIAAEHGFRPVGDTKAFAAANGEKAAVELPGPPVPLPPTALWTSFLNTVVAGVYGKDRAGATCA</sequence>
<evidence type="ECO:0008006" key="3">
    <source>
        <dbReference type="Google" id="ProtNLM"/>
    </source>
</evidence>
<organism evidence="1 2">
    <name type="scientific">Paractinoplanes lichenicola</name>
    <dbReference type="NCBI Taxonomy" id="2802976"/>
    <lineage>
        <taxon>Bacteria</taxon>
        <taxon>Bacillati</taxon>
        <taxon>Actinomycetota</taxon>
        <taxon>Actinomycetes</taxon>
        <taxon>Micromonosporales</taxon>
        <taxon>Micromonosporaceae</taxon>
        <taxon>Paractinoplanes</taxon>
    </lineage>
</organism>
<dbReference type="Proteomes" id="UP000598996">
    <property type="component" value="Unassembled WGS sequence"/>
</dbReference>
<evidence type="ECO:0000313" key="2">
    <source>
        <dbReference type="Proteomes" id="UP000598996"/>
    </source>
</evidence>
<gene>
    <name evidence="1" type="ORF">JKJ07_15970</name>
</gene>
<dbReference type="EMBL" id="JAENHO010000004">
    <property type="protein sequence ID" value="MBL7255800.1"/>
    <property type="molecule type" value="Genomic_DNA"/>
</dbReference>
<reference evidence="1 2" key="1">
    <citation type="submission" date="2021-01" db="EMBL/GenBank/DDBJ databases">
        <title>Actinoplanes sp. nov. LDG1-01 isolated from lichen.</title>
        <authorList>
            <person name="Saeng-In P."/>
            <person name="Phongsopitanun W."/>
            <person name="Kanchanasin P."/>
            <person name="Yuki M."/>
            <person name="Kudo T."/>
            <person name="Ohkuma M."/>
            <person name="Tanasupawat S."/>
        </authorList>
    </citation>
    <scope>NUCLEOTIDE SEQUENCE [LARGE SCALE GENOMIC DNA]</scope>
    <source>
        <strain evidence="1 2">LDG1-01</strain>
    </source>
</reference>
<comment type="caution">
    <text evidence="1">The sequence shown here is derived from an EMBL/GenBank/DDBJ whole genome shotgun (WGS) entry which is preliminary data.</text>
</comment>
<proteinExistence type="predicted"/>